<comment type="caution">
    <text evidence="10">The sequence shown here is derived from an EMBL/GenBank/DDBJ whole genome shotgun (WGS) entry which is preliminary data.</text>
</comment>
<evidence type="ECO:0000256" key="6">
    <source>
        <dbReference type="ARBA" id="ARBA00023237"/>
    </source>
</evidence>
<protein>
    <submittedName>
        <fullName evidence="10">TonB-dependent receptor</fullName>
    </submittedName>
</protein>
<gene>
    <name evidence="10" type="ORF">DI555_00785</name>
</gene>
<keyword evidence="6 7" id="KW-0998">Cell outer membrane</keyword>
<dbReference type="AlphaFoldDB" id="A0A2W5R205"/>
<dbReference type="GO" id="GO:0009279">
    <property type="term" value="C:cell outer membrane"/>
    <property type="evidence" value="ECO:0007669"/>
    <property type="project" value="UniProtKB-SubCell"/>
</dbReference>
<dbReference type="Gene3D" id="2.170.130.10">
    <property type="entry name" value="TonB-dependent receptor, plug domain"/>
    <property type="match status" value="1"/>
</dbReference>
<dbReference type="Proteomes" id="UP000249082">
    <property type="component" value="Unassembled WGS sequence"/>
</dbReference>
<dbReference type="Gene3D" id="2.40.170.20">
    <property type="entry name" value="TonB-dependent receptor, beta-barrel domain"/>
    <property type="match status" value="1"/>
</dbReference>
<dbReference type="PROSITE" id="PS01156">
    <property type="entry name" value="TONB_DEPENDENT_REC_2"/>
    <property type="match status" value="1"/>
</dbReference>
<keyword evidence="9" id="KW-0732">Signal</keyword>
<dbReference type="InterPro" id="IPR036942">
    <property type="entry name" value="Beta-barrel_TonB_sf"/>
</dbReference>
<evidence type="ECO:0000256" key="2">
    <source>
        <dbReference type="ARBA" id="ARBA00022448"/>
    </source>
</evidence>
<evidence type="ECO:0000256" key="7">
    <source>
        <dbReference type="PROSITE-ProRule" id="PRU01360"/>
    </source>
</evidence>
<evidence type="ECO:0000256" key="5">
    <source>
        <dbReference type="ARBA" id="ARBA00023136"/>
    </source>
</evidence>
<dbReference type="InterPro" id="IPR039426">
    <property type="entry name" value="TonB-dep_rcpt-like"/>
</dbReference>
<feature type="signal peptide" evidence="9">
    <location>
        <begin position="1"/>
        <end position="23"/>
    </location>
</feature>
<organism evidence="10 11">
    <name type="scientific">Novosphingobium pentaromativorans</name>
    <dbReference type="NCBI Taxonomy" id="205844"/>
    <lineage>
        <taxon>Bacteria</taxon>
        <taxon>Pseudomonadati</taxon>
        <taxon>Pseudomonadota</taxon>
        <taxon>Alphaproteobacteria</taxon>
        <taxon>Sphingomonadales</taxon>
        <taxon>Sphingomonadaceae</taxon>
        <taxon>Novosphingobium</taxon>
    </lineage>
</organism>
<evidence type="ECO:0000313" key="10">
    <source>
        <dbReference type="EMBL" id="PZQ57500.1"/>
    </source>
</evidence>
<keyword evidence="2 7" id="KW-0813">Transport</keyword>
<keyword evidence="4 7" id="KW-0812">Transmembrane</keyword>
<keyword evidence="5 7" id="KW-0472">Membrane</keyword>
<dbReference type="SUPFAM" id="SSF56935">
    <property type="entry name" value="Porins"/>
    <property type="match status" value="1"/>
</dbReference>
<feature type="chain" id="PRO_5016114984" evidence="9">
    <location>
        <begin position="24"/>
        <end position="826"/>
    </location>
</feature>
<reference evidence="10 11" key="1">
    <citation type="submission" date="2017-08" db="EMBL/GenBank/DDBJ databases">
        <title>Infants hospitalized years apart are colonized by the same room-sourced microbial strains.</title>
        <authorList>
            <person name="Brooks B."/>
            <person name="Olm M.R."/>
            <person name="Firek B.A."/>
            <person name="Baker R."/>
            <person name="Thomas B.C."/>
            <person name="Morowitz M.J."/>
            <person name="Banfield J.F."/>
        </authorList>
    </citation>
    <scope>NUCLEOTIDE SEQUENCE [LARGE SCALE GENOMIC DNA]</scope>
    <source>
        <strain evidence="10">S2_005_002_R2_33</strain>
    </source>
</reference>
<dbReference type="EMBL" id="QFPX01000001">
    <property type="protein sequence ID" value="PZQ57500.1"/>
    <property type="molecule type" value="Genomic_DNA"/>
</dbReference>
<name>A0A2W5R205_9SPHN</name>
<keyword evidence="3 7" id="KW-1134">Transmembrane beta strand</keyword>
<evidence type="ECO:0000256" key="4">
    <source>
        <dbReference type="ARBA" id="ARBA00022692"/>
    </source>
</evidence>
<evidence type="ECO:0000256" key="1">
    <source>
        <dbReference type="ARBA" id="ARBA00004571"/>
    </source>
</evidence>
<dbReference type="InterPro" id="IPR037066">
    <property type="entry name" value="Plug_dom_sf"/>
</dbReference>
<evidence type="ECO:0000313" key="11">
    <source>
        <dbReference type="Proteomes" id="UP000249082"/>
    </source>
</evidence>
<accession>A0A2W5R205</accession>
<comment type="similarity">
    <text evidence="7">Belongs to the TonB-dependent receptor family.</text>
</comment>
<feature type="short sequence motif" description="TonB C-terminal box" evidence="8">
    <location>
        <begin position="809"/>
        <end position="826"/>
    </location>
</feature>
<evidence type="ECO:0000256" key="8">
    <source>
        <dbReference type="PROSITE-ProRule" id="PRU10144"/>
    </source>
</evidence>
<comment type="subcellular location">
    <subcellularLocation>
        <location evidence="1 7">Cell outer membrane</location>
        <topology evidence="1 7">Multi-pass membrane protein</topology>
    </subcellularLocation>
</comment>
<sequence>MQITLARALFATAMVVPAVQAHAQEQQLPEVVADGERPDDSYVMGTGADSGTTRITEKEIRARAPGSGDANQLLKAMPTVQFRRQTTTNEEDIQDISPADISISGGRYYENLITIDGVDANTRVDVEGEDPTHAMELSGASPQTAWFDTNLIGEVTLRDSNVSAEFGRFTGGALDIKTRSPKREFGFTTTVSYSSDALTHFRMAKGAREAIGDDEMPKKPSFEKWRYGATVDLPVSQDFGLLLGYNRSRADVVYTRGRAYGSTRYGQSSVSDNFLAKAEADLSADLRLTGQFSYTPYDSEASNANGTQNLIVTHGGGISSKLELAKSGTTNWSISAAFTHSDTGRDAPPINYSIPSWTEAGKVCSNPNCTIGGFGKLDQWQNNYILNGRWSAPLGPGRLAMGLDYQRIEAMRRRAEDGYAYLQPTDRNLAASIVCAEPDGLACMTGQYALTTYQYYQAYRARVNLDSVAAWAEYTADLGDLSLRAGLRYDYESFLGNHNVSPRLSTTYALPWDGWSVTLGANRYYGRSMLAYALREQYPDNFTYSRGAADQGGLYSEADWAMSRTSRTATYSDGKKKTPYSDELSAALSARILGGNLRVKGIYREGKDEFVRSAGETLTKTLENGRTVSYLNYVINNDGYSKYRGLSLEWTRSFGKHSFAFSTNFSKTTTTNDDYFVPVEEVIDNPLVAFQGRVVSYTDIIAMTQRDDMAVPFMANMTWTALWLSDRITTNVNLRYTDKVRRIEETGARTTIDGATYDVWDYVNYPRSLDVNLNAQAEVIRSQYGVLTADVRVANLFDRLPSPNSTATSNPYQFGRSFWVGLNYRF</sequence>
<keyword evidence="10" id="KW-0675">Receptor</keyword>
<proteinExistence type="inferred from homology"/>
<dbReference type="InterPro" id="IPR010917">
    <property type="entry name" value="TonB_rcpt_CS"/>
</dbReference>
<evidence type="ECO:0000256" key="9">
    <source>
        <dbReference type="SAM" id="SignalP"/>
    </source>
</evidence>
<dbReference type="PROSITE" id="PS52016">
    <property type="entry name" value="TONB_DEPENDENT_REC_3"/>
    <property type="match status" value="1"/>
</dbReference>
<evidence type="ECO:0000256" key="3">
    <source>
        <dbReference type="ARBA" id="ARBA00022452"/>
    </source>
</evidence>